<dbReference type="Gene3D" id="2.30.40.10">
    <property type="entry name" value="Urease, subunit C, domain 1"/>
    <property type="match status" value="1"/>
</dbReference>
<comment type="caution">
    <text evidence="3">The sequence shown here is derived from an EMBL/GenBank/DDBJ whole genome shotgun (WGS) entry which is preliminary data.</text>
</comment>
<keyword evidence="4" id="KW-1185">Reference proteome</keyword>
<dbReference type="Gene3D" id="3.20.20.140">
    <property type="entry name" value="Metal-dependent hydrolases"/>
    <property type="match status" value="1"/>
</dbReference>
<evidence type="ECO:0000313" key="3">
    <source>
        <dbReference type="EMBL" id="KAL0565834.1"/>
    </source>
</evidence>
<proteinExistence type="predicted"/>
<dbReference type="InterPro" id="IPR006680">
    <property type="entry name" value="Amidohydro-rel"/>
</dbReference>
<evidence type="ECO:0000313" key="4">
    <source>
        <dbReference type="Proteomes" id="UP001465976"/>
    </source>
</evidence>
<dbReference type="SUPFAM" id="SSF51338">
    <property type="entry name" value="Composite domain of metallo-dependent hydrolases"/>
    <property type="match status" value="1"/>
</dbReference>
<gene>
    <name evidence="3" type="ORF">V5O48_016182</name>
</gene>
<dbReference type="SUPFAM" id="SSF51556">
    <property type="entry name" value="Metallo-dependent hydrolases"/>
    <property type="match status" value="1"/>
</dbReference>
<feature type="domain" description="Amidohydrolase-related" evidence="2">
    <location>
        <begin position="57"/>
        <end position="125"/>
    </location>
</feature>
<keyword evidence="1" id="KW-0378">Hydrolase</keyword>
<dbReference type="InterPro" id="IPR011059">
    <property type="entry name" value="Metal-dep_hydrolase_composite"/>
</dbReference>
<dbReference type="InterPro" id="IPR032466">
    <property type="entry name" value="Metal_Hydrolase"/>
</dbReference>
<dbReference type="Proteomes" id="UP001465976">
    <property type="component" value="Unassembled WGS sequence"/>
</dbReference>
<dbReference type="EMBL" id="JBAHYK010002105">
    <property type="protein sequence ID" value="KAL0565834.1"/>
    <property type="molecule type" value="Genomic_DNA"/>
</dbReference>
<dbReference type="Pfam" id="PF01979">
    <property type="entry name" value="Amidohydro_1"/>
    <property type="match status" value="1"/>
</dbReference>
<reference evidence="3 4" key="1">
    <citation type="submission" date="2024-02" db="EMBL/GenBank/DDBJ databases">
        <title>A draft genome for the cacao thread blight pathogen Marasmius crinis-equi.</title>
        <authorList>
            <person name="Cohen S.P."/>
            <person name="Baruah I.K."/>
            <person name="Amoako-Attah I."/>
            <person name="Bukari Y."/>
            <person name="Meinhardt L.W."/>
            <person name="Bailey B.A."/>
        </authorList>
    </citation>
    <scope>NUCLEOTIDE SEQUENCE [LARGE SCALE GENOMIC DNA]</scope>
    <source>
        <strain evidence="3 4">GH-76</strain>
    </source>
</reference>
<dbReference type="PANTHER" id="PTHR43794">
    <property type="entry name" value="AMINOHYDROLASE SSNA-RELATED"/>
    <property type="match status" value="1"/>
</dbReference>
<feature type="non-terminal residue" evidence="3">
    <location>
        <position position="133"/>
    </location>
</feature>
<organism evidence="3 4">
    <name type="scientific">Marasmius crinis-equi</name>
    <dbReference type="NCBI Taxonomy" id="585013"/>
    <lineage>
        <taxon>Eukaryota</taxon>
        <taxon>Fungi</taxon>
        <taxon>Dikarya</taxon>
        <taxon>Basidiomycota</taxon>
        <taxon>Agaricomycotina</taxon>
        <taxon>Agaricomycetes</taxon>
        <taxon>Agaricomycetidae</taxon>
        <taxon>Agaricales</taxon>
        <taxon>Marasmiineae</taxon>
        <taxon>Marasmiaceae</taxon>
        <taxon>Marasmius</taxon>
    </lineage>
</organism>
<sequence length="133" mass="14566">MPTSLLLKNGTVLIHDENDQVTPTRVDILVQGNIIARIEPDIAASAGTEIIDCTNKIISPGFVDGHQHVWQTFNKGRHANENLIEYMPPGNMTSNIHSREEIFWGQLGGCLNLLNAGTTTVVDHAHLNVFQGS</sequence>
<dbReference type="InterPro" id="IPR050287">
    <property type="entry name" value="MTA/SAH_deaminase"/>
</dbReference>
<name>A0ABR3ESD8_9AGAR</name>
<evidence type="ECO:0000259" key="2">
    <source>
        <dbReference type="Pfam" id="PF01979"/>
    </source>
</evidence>
<accession>A0ABR3ESD8</accession>
<dbReference type="PANTHER" id="PTHR43794:SF11">
    <property type="entry name" value="AMIDOHYDROLASE-RELATED DOMAIN-CONTAINING PROTEIN"/>
    <property type="match status" value="1"/>
</dbReference>
<evidence type="ECO:0000256" key="1">
    <source>
        <dbReference type="ARBA" id="ARBA00022801"/>
    </source>
</evidence>
<protein>
    <recommendedName>
        <fullName evidence="2">Amidohydrolase-related domain-containing protein</fullName>
    </recommendedName>
</protein>